<organism evidence="12 13">
    <name type="scientific">Coturnix japonica</name>
    <name type="common">Japanese quail</name>
    <name type="synonym">Coturnix coturnix japonica</name>
    <dbReference type="NCBI Taxonomy" id="93934"/>
    <lineage>
        <taxon>Eukaryota</taxon>
        <taxon>Metazoa</taxon>
        <taxon>Chordata</taxon>
        <taxon>Craniata</taxon>
        <taxon>Vertebrata</taxon>
        <taxon>Euteleostomi</taxon>
        <taxon>Archelosauria</taxon>
        <taxon>Archosauria</taxon>
        <taxon>Dinosauria</taxon>
        <taxon>Saurischia</taxon>
        <taxon>Theropoda</taxon>
        <taxon>Coelurosauria</taxon>
        <taxon>Aves</taxon>
        <taxon>Neognathae</taxon>
        <taxon>Galloanserae</taxon>
        <taxon>Galliformes</taxon>
        <taxon>Phasianidae</taxon>
        <taxon>Perdicinae</taxon>
        <taxon>Coturnix</taxon>
    </lineage>
</organism>
<evidence type="ECO:0000256" key="10">
    <source>
        <dbReference type="RuleBase" id="RU361150"/>
    </source>
</evidence>
<dbReference type="AlphaFoldDB" id="A0A8C2YBL3"/>
<dbReference type="PROSITE" id="PS00472">
    <property type="entry name" value="SMALL_CYTOKINES_CC"/>
    <property type="match status" value="1"/>
</dbReference>
<keyword evidence="8" id="KW-0395">Inflammatory response</keyword>
<evidence type="ECO:0000256" key="4">
    <source>
        <dbReference type="ARBA" id="ARBA00022514"/>
    </source>
</evidence>
<keyword evidence="7" id="KW-1015">Disulfide bond</keyword>
<evidence type="ECO:0000256" key="9">
    <source>
        <dbReference type="ARBA" id="ARBA00046039"/>
    </source>
</evidence>
<dbReference type="Proteomes" id="UP000694412">
    <property type="component" value="Chromosome 11"/>
</dbReference>
<dbReference type="PANTHER" id="PTHR12015">
    <property type="entry name" value="SMALL INDUCIBLE CYTOKINE A"/>
    <property type="match status" value="1"/>
</dbReference>
<keyword evidence="4 10" id="KW-0202">Cytokine</keyword>
<dbReference type="InterPro" id="IPR039809">
    <property type="entry name" value="Chemokine_b/g/d"/>
</dbReference>
<reference evidence="12" key="2">
    <citation type="submission" date="2025-08" db="UniProtKB">
        <authorList>
            <consortium name="Ensembl"/>
        </authorList>
    </citation>
    <scope>IDENTIFICATION</scope>
</reference>
<evidence type="ECO:0000256" key="8">
    <source>
        <dbReference type="ARBA" id="ARBA00023198"/>
    </source>
</evidence>
<dbReference type="InterPro" id="IPR036048">
    <property type="entry name" value="Interleukin_8-like_sf"/>
</dbReference>
<dbReference type="GO" id="GO:0006955">
    <property type="term" value="P:immune response"/>
    <property type="evidence" value="ECO:0007669"/>
    <property type="project" value="InterPro"/>
</dbReference>
<dbReference type="PANTHER" id="PTHR12015:SF111">
    <property type="entry name" value="C-C MOTIF CHEMOKINE 17"/>
    <property type="match status" value="1"/>
</dbReference>
<dbReference type="Gene3D" id="2.40.50.40">
    <property type="match status" value="1"/>
</dbReference>
<dbReference type="GO" id="GO:0005615">
    <property type="term" value="C:extracellular space"/>
    <property type="evidence" value="ECO:0007669"/>
    <property type="project" value="UniProtKB-KW"/>
</dbReference>
<feature type="domain" description="Chemokine interleukin-8-like" evidence="11">
    <location>
        <begin position="27"/>
        <end position="85"/>
    </location>
</feature>
<dbReference type="SUPFAM" id="SSF54117">
    <property type="entry name" value="Interleukin 8-like chemokines"/>
    <property type="match status" value="1"/>
</dbReference>
<protein>
    <recommendedName>
        <fullName evidence="10">C-C motif chemokine</fullName>
    </recommendedName>
</protein>
<evidence type="ECO:0000313" key="13">
    <source>
        <dbReference type="Proteomes" id="UP000694412"/>
    </source>
</evidence>
<keyword evidence="5 10" id="KW-0964">Secreted</keyword>
<dbReference type="InterPro" id="IPR000827">
    <property type="entry name" value="Chemokine_CC_CS"/>
</dbReference>
<sequence>MLSTKPLLLLLLLLSISQPSSTAPYAPSECCYEYVKGALRVEVLKSFYETSNDCLLEAIVFETKKGKKICAKPNALWVKRAVKNLQKKEPQAE</sequence>
<accession>A0A8C2YBL3</accession>
<reference evidence="12" key="1">
    <citation type="submission" date="2015-11" db="EMBL/GenBank/DDBJ databases">
        <authorList>
            <consortium name="International Coturnix japonica Genome Analysis Consortium"/>
            <person name="Warren W."/>
            <person name="Burt D.W."/>
            <person name="Antin P.B."/>
            <person name="Lanford R."/>
            <person name="Gros J."/>
            <person name="Wilson R.K."/>
        </authorList>
    </citation>
    <scope>NUCLEOTIDE SEQUENCE [LARGE SCALE GENOMIC DNA]</scope>
</reference>
<reference evidence="12" key="3">
    <citation type="submission" date="2025-09" db="UniProtKB">
        <authorList>
            <consortium name="Ensembl"/>
        </authorList>
    </citation>
    <scope>IDENTIFICATION</scope>
</reference>
<dbReference type="KEGG" id="cjo:107319142"/>
<keyword evidence="13" id="KW-1185">Reference proteome</keyword>
<dbReference type="SMART" id="SM00199">
    <property type="entry name" value="SCY"/>
    <property type="match status" value="1"/>
</dbReference>
<evidence type="ECO:0000259" key="11">
    <source>
        <dbReference type="SMART" id="SM00199"/>
    </source>
</evidence>
<dbReference type="Ensembl" id="ENSCJPT00005020469.1">
    <property type="protein sequence ID" value="ENSCJPP00005014372.1"/>
    <property type="gene ID" value="ENSCJPG00005012002.1"/>
</dbReference>
<dbReference type="FunFam" id="2.40.50.40:FF:000012">
    <property type="entry name" value="C-C motif chemokine"/>
    <property type="match status" value="1"/>
</dbReference>
<evidence type="ECO:0000256" key="2">
    <source>
        <dbReference type="ARBA" id="ARBA00010868"/>
    </source>
</evidence>
<gene>
    <name evidence="12" type="primary">CCL17</name>
</gene>
<dbReference type="GeneTree" id="ENSGT01100000263482"/>
<comment type="subcellular location">
    <subcellularLocation>
        <location evidence="1 10">Secreted</location>
    </subcellularLocation>
</comment>
<dbReference type="CDD" id="cd00272">
    <property type="entry name" value="Chemokine_CC"/>
    <property type="match status" value="1"/>
</dbReference>
<keyword evidence="6 10" id="KW-0732">Signal</keyword>
<evidence type="ECO:0000256" key="3">
    <source>
        <dbReference type="ARBA" id="ARBA00022500"/>
    </source>
</evidence>
<name>A0A8C2YBL3_COTJA</name>
<feature type="chain" id="PRO_5034417820" description="C-C motif chemokine" evidence="10">
    <location>
        <begin position="23"/>
        <end position="93"/>
    </location>
</feature>
<dbReference type="GO" id="GO:0006954">
    <property type="term" value="P:inflammatory response"/>
    <property type="evidence" value="ECO:0007669"/>
    <property type="project" value="UniProtKB-KW"/>
</dbReference>
<feature type="signal peptide" evidence="10">
    <location>
        <begin position="1"/>
        <end position="22"/>
    </location>
</feature>
<evidence type="ECO:0000256" key="6">
    <source>
        <dbReference type="ARBA" id="ARBA00022729"/>
    </source>
</evidence>
<dbReference type="InterPro" id="IPR001811">
    <property type="entry name" value="Chemokine_IL8-like_dom"/>
</dbReference>
<dbReference type="Pfam" id="PF00048">
    <property type="entry name" value="IL8"/>
    <property type="match status" value="1"/>
</dbReference>
<evidence type="ECO:0000256" key="5">
    <source>
        <dbReference type="ARBA" id="ARBA00022525"/>
    </source>
</evidence>
<comment type="similarity">
    <text evidence="2 10">Belongs to the intercrine beta (chemokine CC) family.</text>
</comment>
<evidence type="ECO:0000256" key="1">
    <source>
        <dbReference type="ARBA" id="ARBA00004613"/>
    </source>
</evidence>
<evidence type="ECO:0000313" key="12">
    <source>
        <dbReference type="Ensembl" id="ENSCJPP00005014372.1"/>
    </source>
</evidence>
<dbReference type="GO" id="GO:0008009">
    <property type="term" value="F:chemokine activity"/>
    <property type="evidence" value="ECO:0007669"/>
    <property type="project" value="InterPro"/>
</dbReference>
<evidence type="ECO:0000256" key="7">
    <source>
        <dbReference type="ARBA" id="ARBA00023157"/>
    </source>
</evidence>
<keyword evidence="3 10" id="KW-0145">Chemotaxis</keyword>
<dbReference type="OrthoDB" id="9892424at2759"/>
<comment type="function">
    <text evidence="9">Chemokine, which displays chemotactic activity for T lymphocytes, preferentially Th2 cells, but not monocytes or granulocytes. Therefore plays an important role in a wide range of inflammatory and immunological processes. Acts by binding to CCR4 at T-cell surface. Mediates GM-CSF/CSF2-driven pain and inflammation. In the brain, required to maintain the typical, highly branched morphology of hippocampal microglia under homeostatic conditions. May be important for the appropriate adaptation of microglial morphology and synaptic plasticity to acute lipopolysaccharide (LPS)-induced neuroinflammation. Plays a role in wound healing, mainly by inducing fibroblast migration into the wound.</text>
</comment>
<proteinExistence type="inferred from homology"/>